<feature type="coiled-coil region" evidence="1">
    <location>
        <begin position="69"/>
        <end position="129"/>
    </location>
</feature>
<feature type="non-terminal residue" evidence="3">
    <location>
        <position position="313"/>
    </location>
</feature>
<proteinExistence type="predicted"/>
<feature type="domain" description="NAB co-repressor" evidence="2">
    <location>
        <begin position="1"/>
        <end position="38"/>
    </location>
</feature>
<reference evidence="3" key="1">
    <citation type="submission" date="2014-12" db="EMBL/GenBank/DDBJ databases">
        <title>Insight into the proteome of Arion vulgaris.</title>
        <authorList>
            <person name="Aradska J."/>
            <person name="Bulat T."/>
            <person name="Smidak R."/>
            <person name="Sarate P."/>
            <person name="Gangsoo J."/>
            <person name="Sialana F."/>
            <person name="Bilban M."/>
            <person name="Lubec G."/>
        </authorList>
    </citation>
    <scope>NUCLEOTIDE SEQUENCE</scope>
    <source>
        <tissue evidence="3">Skin</tissue>
    </source>
</reference>
<dbReference type="EMBL" id="HACG01016829">
    <property type="protein sequence ID" value="CEK63694.1"/>
    <property type="molecule type" value="Transcribed_RNA"/>
</dbReference>
<dbReference type="PANTHER" id="PTHR12623">
    <property type="entry name" value="NGFI-A BINDING PROTEIN"/>
    <property type="match status" value="1"/>
</dbReference>
<dbReference type="GO" id="GO:0005634">
    <property type="term" value="C:nucleus"/>
    <property type="evidence" value="ECO:0007669"/>
    <property type="project" value="InterPro"/>
</dbReference>
<gene>
    <name evidence="3" type="primary">ORF49150</name>
</gene>
<sequence length="313" mass="34711">AQLCSHFPALLTRREELFPLARQVVRDSGYQYSKGHSRASEILVQSKLELGDAIPSTATVISMRHEDSLSDLQAELTQITLELTELVKEQDCIRSALRVLLETNDHDQMKKLTAEMDILNDRQTAMKKKQHRIENAIARYRKNDSKYSLPAVTDSELLLRESSSHVLNFAKSVSNGSRYSSTGCHGYNDELIPNSPLSTLYMAALQNHKDSLFEEGLRIATQYGMSDFAKELIGMKSTREVVESEKDSGFGEFSERISNSGFLPRSSSSSFSISSSGAVPTSSLYSISGSKKCLPLSLSLVSSEQSFMRSSIS</sequence>
<dbReference type="AlphaFoldDB" id="A0A0B6Z4W3"/>
<dbReference type="GO" id="GO:0045892">
    <property type="term" value="P:negative regulation of DNA-templated transcription"/>
    <property type="evidence" value="ECO:0007669"/>
    <property type="project" value="InterPro"/>
</dbReference>
<feature type="non-terminal residue" evidence="3">
    <location>
        <position position="1"/>
    </location>
</feature>
<protein>
    <recommendedName>
        <fullName evidence="2">NAB co-repressor domain-containing protein</fullName>
    </recommendedName>
</protein>
<dbReference type="InterPro" id="IPR038398">
    <property type="entry name" value="NCD2_sf"/>
</dbReference>
<evidence type="ECO:0000256" key="1">
    <source>
        <dbReference type="SAM" id="Coils"/>
    </source>
</evidence>
<dbReference type="PANTHER" id="PTHR12623:SF10">
    <property type="entry name" value="NGFI-A-BINDING PROTEIN HOMOLOG"/>
    <property type="match status" value="1"/>
</dbReference>
<evidence type="ECO:0000313" key="3">
    <source>
        <dbReference type="EMBL" id="CEK63694.1"/>
    </source>
</evidence>
<organism evidence="3">
    <name type="scientific">Arion vulgaris</name>
    <dbReference type="NCBI Taxonomy" id="1028688"/>
    <lineage>
        <taxon>Eukaryota</taxon>
        <taxon>Metazoa</taxon>
        <taxon>Spiralia</taxon>
        <taxon>Lophotrochozoa</taxon>
        <taxon>Mollusca</taxon>
        <taxon>Gastropoda</taxon>
        <taxon>Heterobranchia</taxon>
        <taxon>Euthyneura</taxon>
        <taxon>Panpulmonata</taxon>
        <taxon>Eupulmonata</taxon>
        <taxon>Stylommatophora</taxon>
        <taxon>Helicina</taxon>
        <taxon>Arionoidea</taxon>
        <taxon>Arionidae</taxon>
        <taxon>Arion</taxon>
    </lineage>
</organism>
<name>A0A0B6Z4W3_9EUPU</name>
<dbReference type="InterPro" id="IPR006989">
    <property type="entry name" value="NAB_co-repressor_dom"/>
</dbReference>
<dbReference type="InterPro" id="IPR039040">
    <property type="entry name" value="NAB_fam"/>
</dbReference>
<accession>A0A0B6Z4W3</accession>
<dbReference type="Gene3D" id="1.20.120.2010">
    <property type="entry name" value="NAB conserved domain 2"/>
    <property type="match status" value="1"/>
</dbReference>
<dbReference type="Pfam" id="PF04905">
    <property type="entry name" value="NCD2"/>
    <property type="match status" value="1"/>
</dbReference>
<evidence type="ECO:0000259" key="2">
    <source>
        <dbReference type="Pfam" id="PF04905"/>
    </source>
</evidence>
<dbReference type="GO" id="GO:0003712">
    <property type="term" value="F:transcription coregulator activity"/>
    <property type="evidence" value="ECO:0007669"/>
    <property type="project" value="InterPro"/>
</dbReference>
<keyword evidence="1" id="KW-0175">Coiled coil</keyword>